<dbReference type="SMART" id="SM00926">
    <property type="entry name" value="Molybdop_Fe4S4"/>
    <property type="match status" value="1"/>
</dbReference>
<dbReference type="InterPro" id="IPR006963">
    <property type="entry name" value="Mopterin_OxRdtase_4Fe-4S_dom"/>
</dbReference>
<sequence length="736" mass="80758">MTVEEKPTYCRICEPLCGMIATVTDGRLTALRPDADDPHSKGFCCVKGLSMTQIVNDPDRVTTPLKRVGGPGEFVPCSWDEALDDIAHRLSALRSRLGPTSIAFHEGNPPYFSFAAAMWGKTFAKAIGTPWFYGINSEDGASRVAAFKLLYGHCAHMPIPDIRRTQAMLMLGANPKVSKGSFLHDPHMPQHLREIVERGGRVWVVDPRRTTTAAEFEHVGIRAGTDAWFLLSVLNVLLDRGLYDSEFLDRWTTGFEFWIEAVKAFPPEETERLTGVKADVVVDIAEYIGHARSAVVYGRTGTCTQRFGTLTNVLQDLINIVTGNVQREGGMVWAWSPVAIGPIAEMMKMATFDQVRTRVSGLPDTYGFLPSSALSEEITTPGAGQIRGMVMMGSNPVITGPSGGKLAEALQELEIFAALDFYVNETNRYAHYILPTTTMYEREDSPLHFTNRFVRPSLRVTEKVVDAPGDAREEWVILNDIAKRMGLGGAYGTAIERFVARFGFQATPKMLADLLIRTGSVGDLFGLRRAGWSWKKLARQAPHGVVFHEYLPLSPLKKVIKTADRKIPLAHPTFVTEFVRLQRVRGDGAAEGYPLRMIGMREMTSHNSWMHNASRLMPPGRRHSIRINPVDAAGLGIRDGDLVSVTSPGGEVTTLATVTDEMTQGTIAMPHGWGHTGGWRRAAAAGGATSNLLSSEVERASGSSVLNGIPVRVERVEPQPDSSAHRTAAVADLVRR</sequence>
<accession>A0A9P3USS5</accession>
<evidence type="ECO:0000256" key="2">
    <source>
        <dbReference type="ARBA" id="ARBA00010312"/>
    </source>
</evidence>
<dbReference type="InterPro" id="IPR006656">
    <property type="entry name" value="Mopterin_OxRdtase"/>
</dbReference>
<keyword evidence="12" id="KW-1185">Reference proteome</keyword>
<evidence type="ECO:0000256" key="1">
    <source>
        <dbReference type="ARBA" id="ARBA00001942"/>
    </source>
</evidence>
<evidence type="ECO:0000256" key="4">
    <source>
        <dbReference type="ARBA" id="ARBA00022723"/>
    </source>
</evidence>
<evidence type="ECO:0000256" key="5">
    <source>
        <dbReference type="ARBA" id="ARBA00023002"/>
    </source>
</evidence>
<comment type="similarity">
    <text evidence="2">Belongs to the prokaryotic molybdopterin-containing oxidoreductase family.</text>
</comment>
<dbReference type="EMBL" id="BRXE01000001">
    <property type="protein sequence ID" value="GLB80891.1"/>
    <property type="molecule type" value="Genomic_DNA"/>
</dbReference>
<reference evidence="11" key="1">
    <citation type="submission" date="2022-08" db="EMBL/GenBank/DDBJ databases">
        <title>Mycobacterium kiyosense sp. nov., scotochromogenic slow-glowing species isolated from respiratory specimens.</title>
        <authorList>
            <person name="Fukano H."/>
            <person name="Kazumi Y."/>
            <person name="Sakagami N."/>
            <person name="Ato M."/>
            <person name="Mitarai S."/>
            <person name="Hoshino Y."/>
        </authorList>
    </citation>
    <scope>NUCLEOTIDE SEQUENCE</scope>
    <source>
        <strain evidence="11">1413</strain>
        <strain evidence="10">SRL2020-028</strain>
    </source>
</reference>
<dbReference type="InterPro" id="IPR006655">
    <property type="entry name" value="Mopterin_OxRdtase_prok_CS"/>
</dbReference>
<dbReference type="SUPFAM" id="SSF50692">
    <property type="entry name" value="ADC-like"/>
    <property type="match status" value="1"/>
</dbReference>
<evidence type="ECO:0000313" key="11">
    <source>
        <dbReference type="EMBL" id="GLD28695.1"/>
    </source>
</evidence>
<feature type="region of interest" description="Disordered" evidence="8">
    <location>
        <begin position="717"/>
        <end position="736"/>
    </location>
</feature>
<evidence type="ECO:0000313" key="10">
    <source>
        <dbReference type="EMBL" id="GLB80891.1"/>
    </source>
</evidence>
<dbReference type="Pfam" id="PF00384">
    <property type="entry name" value="Molybdopterin"/>
    <property type="match status" value="1"/>
</dbReference>
<gene>
    <name evidence="11" type="ORF">Mkiyose1413_05780</name>
    <name evidence="10" type="ORF">SRL2020028_01470</name>
</gene>
<keyword evidence="6" id="KW-0408">Iron</keyword>
<dbReference type="SUPFAM" id="SSF53706">
    <property type="entry name" value="Formate dehydrogenase/DMSO reductase, domains 1-3"/>
    <property type="match status" value="1"/>
</dbReference>
<dbReference type="GO" id="GO:0046872">
    <property type="term" value="F:metal ion binding"/>
    <property type="evidence" value="ECO:0007669"/>
    <property type="project" value="UniProtKB-KW"/>
</dbReference>
<evidence type="ECO:0000313" key="12">
    <source>
        <dbReference type="Proteomes" id="UP001064782"/>
    </source>
</evidence>
<dbReference type="PANTHER" id="PTHR43742">
    <property type="entry name" value="TRIMETHYLAMINE-N-OXIDE REDUCTASE"/>
    <property type="match status" value="1"/>
</dbReference>
<dbReference type="GO" id="GO:0016491">
    <property type="term" value="F:oxidoreductase activity"/>
    <property type="evidence" value="ECO:0007669"/>
    <property type="project" value="UniProtKB-KW"/>
</dbReference>
<dbReference type="AlphaFoldDB" id="A0A9P3USS5"/>
<comment type="cofactor">
    <cofactor evidence="1">
        <name>Mo-bis(molybdopterin guanine dinucleotide)</name>
        <dbReference type="ChEBI" id="CHEBI:60539"/>
    </cofactor>
</comment>
<dbReference type="PROSITE" id="PS00932">
    <property type="entry name" value="MOLYBDOPTERIN_PROK_3"/>
    <property type="match status" value="1"/>
</dbReference>
<keyword evidence="5" id="KW-0560">Oxidoreductase</keyword>
<dbReference type="Gene3D" id="2.40.40.20">
    <property type="match status" value="1"/>
</dbReference>
<dbReference type="InterPro" id="IPR050612">
    <property type="entry name" value="Prok_Mopterin_Oxidored"/>
</dbReference>
<name>A0A9P3USS5_9MYCO</name>
<dbReference type="Pfam" id="PF01568">
    <property type="entry name" value="Molydop_binding"/>
    <property type="match status" value="1"/>
</dbReference>
<protein>
    <submittedName>
        <fullName evidence="11">Formate dehydrogenase</fullName>
    </submittedName>
</protein>
<keyword evidence="3" id="KW-0500">Molybdenum</keyword>
<dbReference type="Gene3D" id="3.40.50.740">
    <property type="match status" value="1"/>
</dbReference>
<evidence type="ECO:0000256" key="7">
    <source>
        <dbReference type="ARBA" id="ARBA00023014"/>
    </source>
</evidence>
<dbReference type="Proteomes" id="UP001064782">
    <property type="component" value="Unassembled WGS sequence"/>
</dbReference>
<evidence type="ECO:0000259" key="9">
    <source>
        <dbReference type="PROSITE" id="PS51669"/>
    </source>
</evidence>
<evidence type="ECO:0000256" key="6">
    <source>
        <dbReference type="ARBA" id="ARBA00023004"/>
    </source>
</evidence>
<dbReference type="EMBL" id="BRZI01000002">
    <property type="protein sequence ID" value="GLD28695.1"/>
    <property type="molecule type" value="Genomic_DNA"/>
</dbReference>
<evidence type="ECO:0000256" key="8">
    <source>
        <dbReference type="SAM" id="MobiDB-lite"/>
    </source>
</evidence>
<dbReference type="InterPro" id="IPR006657">
    <property type="entry name" value="MoPterin_dinucl-bd_dom"/>
</dbReference>
<dbReference type="Proteomes" id="UP001165663">
    <property type="component" value="Unassembled WGS sequence"/>
</dbReference>
<dbReference type="GO" id="GO:0043546">
    <property type="term" value="F:molybdopterin cofactor binding"/>
    <property type="evidence" value="ECO:0007669"/>
    <property type="project" value="InterPro"/>
</dbReference>
<dbReference type="Gene3D" id="2.20.25.90">
    <property type="entry name" value="ADC-like domains"/>
    <property type="match status" value="1"/>
</dbReference>
<dbReference type="GO" id="GO:0051536">
    <property type="term" value="F:iron-sulfur cluster binding"/>
    <property type="evidence" value="ECO:0007669"/>
    <property type="project" value="UniProtKB-KW"/>
</dbReference>
<organism evidence="11 12">
    <name type="scientific">Mycobacterium kiyosense</name>
    <dbReference type="NCBI Taxonomy" id="2871094"/>
    <lineage>
        <taxon>Bacteria</taxon>
        <taxon>Bacillati</taxon>
        <taxon>Actinomycetota</taxon>
        <taxon>Actinomycetes</taxon>
        <taxon>Mycobacteriales</taxon>
        <taxon>Mycobacteriaceae</taxon>
        <taxon>Mycobacterium</taxon>
    </lineage>
</organism>
<comment type="caution">
    <text evidence="11">The sequence shown here is derived from an EMBL/GenBank/DDBJ whole genome shotgun (WGS) entry which is preliminary data.</text>
</comment>
<keyword evidence="4" id="KW-0479">Metal-binding</keyword>
<evidence type="ECO:0000256" key="3">
    <source>
        <dbReference type="ARBA" id="ARBA00022505"/>
    </source>
</evidence>
<dbReference type="InterPro" id="IPR009010">
    <property type="entry name" value="Asp_de-COase-like_dom_sf"/>
</dbReference>
<dbReference type="RefSeq" id="WP_264893847.1">
    <property type="nucleotide sequence ID" value="NZ_BRXE01000001.1"/>
</dbReference>
<dbReference type="PROSITE" id="PS51669">
    <property type="entry name" value="4FE4S_MOW_BIS_MGD"/>
    <property type="match status" value="1"/>
</dbReference>
<dbReference type="Gene3D" id="3.40.228.10">
    <property type="entry name" value="Dimethylsulfoxide Reductase, domain 2"/>
    <property type="match status" value="1"/>
</dbReference>
<keyword evidence="7" id="KW-0411">Iron-sulfur</keyword>
<dbReference type="Pfam" id="PF04879">
    <property type="entry name" value="Molybdop_Fe4S4"/>
    <property type="match status" value="1"/>
</dbReference>
<feature type="domain" description="4Fe-4S Mo/W bis-MGD-type" evidence="9">
    <location>
        <begin position="3"/>
        <end position="59"/>
    </location>
</feature>
<proteinExistence type="inferred from homology"/>